<gene>
    <name evidence="2" type="ORF">ID128_02235</name>
</gene>
<evidence type="ECO:0000313" key="3">
    <source>
        <dbReference type="Proteomes" id="UP000516514"/>
    </source>
</evidence>
<dbReference type="Proteomes" id="UP000516514">
    <property type="component" value="Chromosome"/>
</dbReference>
<organism evidence="2 3">
    <name type="scientific">Candidatus Wolbachia massiliensis</name>
    <dbReference type="NCBI Taxonomy" id="1845000"/>
    <lineage>
        <taxon>Bacteria</taxon>
        <taxon>Pseudomonadati</taxon>
        <taxon>Pseudomonadota</taxon>
        <taxon>Alphaproteobacteria</taxon>
        <taxon>Rickettsiales</taxon>
        <taxon>Anaplasmataceae</taxon>
        <taxon>Wolbachieae</taxon>
        <taxon>Wolbachia</taxon>
    </lineage>
</organism>
<protein>
    <submittedName>
        <fullName evidence="2">Uncharacterized protein</fullName>
    </submittedName>
</protein>
<evidence type="ECO:0000256" key="1">
    <source>
        <dbReference type="SAM" id="MobiDB-lite"/>
    </source>
</evidence>
<sequence>MSKEYDETKVKPVTSIPQGLKKINVSKVQNVLSRKEFKINFDDAKYAVKTVKTRFLETEQQPSKLRDLLKSIPVIGRLLAKIFTPEEAAYKKLQLQTDHSSEARNKTCINNKHTEEVGSRLKKSNVEQVDKEEKNLGP</sequence>
<dbReference type="EMBL" id="CP061738">
    <property type="protein sequence ID" value="QOD38668.1"/>
    <property type="molecule type" value="Genomic_DNA"/>
</dbReference>
<accession>A0A7M3U2N3</accession>
<reference evidence="2 3" key="1">
    <citation type="submission" date="2020-09" db="EMBL/GenBank/DDBJ databases">
        <title>An Earliest Endosymbiont, Wolbachia massiliensis sp. nov., Strain PL13 From the Bed Bug (Cimex hemipterius), Type strain of a New supergroup T.</title>
        <authorList>
            <person name="Laidoudi Y."/>
            <person name="Levasseur A."/>
            <person name="Medkour H."/>
            <person name="Maaloum M."/>
            <person name="BenKhedher M."/>
            <person name="Sambou M."/>
            <person name="Bassene H."/>
            <person name="Davoust B."/>
            <person name="Fenollar F."/>
            <person name="Raoult D."/>
            <person name="Mediannikov O."/>
        </authorList>
    </citation>
    <scope>NUCLEOTIDE SEQUENCE [LARGE SCALE GENOMIC DNA]</scope>
    <source>
        <strain evidence="2 3">PL13</strain>
    </source>
</reference>
<dbReference type="RefSeq" id="WP_191111426.1">
    <property type="nucleotide sequence ID" value="NZ_CP061738.1"/>
</dbReference>
<proteinExistence type="predicted"/>
<name>A0A7M3U2N3_9RICK</name>
<dbReference type="KEGG" id="wms:ID128_02235"/>
<feature type="region of interest" description="Disordered" evidence="1">
    <location>
        <begin position="94"/>
        <end position="138"/>
    </location>
</feature>
<keyword evidence="3" id="KW-1185">Reference proteome</keyword>
<dbReference type="AlphaFoldDB" id="A0A7M3U2N3"/>
<feature type="compositionally biased region" description="Basic and acidic residues" evidence="1">
    <location>
        <begin position="112"/>
        <end position="138"/>
    </location>
</feature>
<evidence type="ECO:0000313" key="2">
    <source>
        <dbReference type="EMBL" id="QOD38668.1"/>
    </source>
</evidence>